<feature type="transmembrane region" description="Helical" evidence="7">
    <location>
        <begin position="119"/>
        <end position="138"/>
    </location>
</feature>
<dbReference type="SUPFAM" id="SSF161098">
    <property type="entry name" value="MetI-like"/>
    <property type="match status" value="1"/>
</dbReference>
<accession>A0ABW0F5C0</accession>
<dbReference type="InterPro" id="IPR000515">
    <property type="entry name" value="MetI-like"/>
</dbReference>
<evidence type="ECO:0000256" key="5">
    <source>
        <dbReference type="ARBA" id="ARBA00022989"/>
    </source>
</evidence>
<protein>
    <submittedName>
        <fullName evidence="9">ABC transporter permease</fullName>
    </submittedName>
</protein>
<dbReference type="RefSeq" id="WP_260348713.1">
    <property type="nucleotide sequence ID" value="NZ_JAOAOS010000006.1"/>
</dbReference>
<evidence type="ECO:0000313" key="9">
    <source>
        <dbReference type="EMBL" id="MFC5293045.1"/>
    </source>
</evidence>
<comment type="subcellular location">
    <subcellularLocation>
        <location evidence="1 7">Cell membrane</location>
        <topology evidence="1 7">Multi-pass membrane protein</topology>
    </subcellularLocation>
</comment>
<proteinExistence type="inferred from homology"/>
<evidence type="ECO:0000259" key="8">
    <source>
        <dbReference type="PROSITE" id="PS50928"/>
    </source>
</evidence>
<gene>
    <name evidence="9" type="ORF">ACFPK2_08575</name>
</gene>
<feature type="transmembrane region" description="Helical" evidence="7">
    <location>
        <begin position="175"/>
        <end position="194"/>
    </location>
</feature>
<keyword evidence="3" id="KW-1003">Cell membrane</keyword>
<evidence type="ECO:0000256" key="3">
    <source>
        <dbReference type="ARBA" id="ARBA00022475"/>
    </source>
</evidence>
<dbReference type="InterPro" id="IPR035906">
    <property type="entry name" value="MetI-like_sf"/>
</dbReference>
<dbReference type="PROSITE" id="PS50928">
    <property type="entry name" value="ABC_TM1"/>
    <property type="match status" value="1"/>
</dbReference>
<keyword evidence="10" id="KW-1185">Reference proteome</keyword>
<organism evidence="9 10">
    <name type="scientific">Bosea minatitlanensis</name>
    <dbReference type="NCBI Taxonomy" id="128782"/>
    <lineage>
        <taxon>Bacteria</taxon>
        <taxon>Pseudomonadati</taxon>
        <taxon>Pseudomonadota</taxon>
        <taxon>Alphaproteobacteria</taxon>
        <taxon>Hyphomicrobiales</taxon>
        <taxon>Boseaceae</taxon>
        <taxon>Bosea</taxon>
    </lineage>
</organism>
<dbReference type="Gene3D" id="1.10.3720.10">
    <property type="entry name" value="MetI-like"/>
    <property type="match status" value="1"/>
</dbReference>
<feature type="transmembrane region" description="Helical" evidence="7">
    <location>
        <begin position="91"/>
        <end position="113"/>
    </location>
</feature>
<dbReference type="EMBL" id="JBHSLI010000003">
    <property type="protein sequence ID" value="MFC5293045.1"/>
    <property type="molecule type" value="Genomic_DNA"/>
</dbReference>
<evidence type="ECO:0000256" key="4">
    <source>
        <dbReference type="ARBA" id="ARBA00022692"/>
    </source>
</evidence>
<dbReference type="CDD" id="cd06261">
    <property type="entry name" value="TM_PBP2"/>
    <property type="match status" value="1"/>
</dbReference>
<evidence type="ECO:0000256" key="6">
    <source>
        <dbReference type="ARBA" id="ARBA00023136"/>
    </source>
</evidence>
<evidence type="ECO:0000256" key="1">
    <source>
        <dbReference type="ARBA" id="ARBA00004651"/>
    </source>
</evidence>
<evidence type="ECO:0000256" key="7">
    <source>
        <dbReference type="RuleBase" id="RU363032"/>
    </source>
</evidence>
<comment type="similarity">
    <text evidence="7">Belongs to the binding-protein-dependent transport system permease family.</text>
</comment>
<evidence type="ECO:0000256" key="2">
    <source>
        <dbReference type="ARBA" id="ARBA00022448"/>
    </source>
</evidence>
<keyword evidence="4 7" id="KW-0812">Transmembrane</keyword>
<keyword evidence="6 7" id="KW-0472">Membrane</keyword>
<dbReference type="Pfam" id="PF00528">
    <property type="entry name" value="BPD_transp_1"/>
    <property type="match status" value="1"/>
</dbReference>
<feature type="domain" description="ABC transmembrane type-1" evidence="8">
    <location>
        <begin position="53"/>
        <end position="233"/>
    </location>
</feature>
<feature type="transmembrane region" description="Helical" evidence="7">
    <location>
        <begin position="7"/>
        <end position="25"/>
    </location>
</feature>
<feature type="transmembrane region" description="Helical" evidence="7">
    <location>
        <begin position="214"/>
        <end position="236"/>
    </location>
</feature>
<name>A0ABW0F5C0_9HYPH</name>
<comment type="caution">
    <text evidence="9">The sequence shown here is derived from an EMBL/GenBank/DDBJ whole genome shotgun (WGS) entry which is preliminary data.</text>
</comment>
<keyword evidence="5 7" id="KW-1133">Transmembrane helix</keyword>
<keyword evidence="2 7" id="KW-0813">Transport</keyword>
<dbReference type="PANTHER" id="PTHR30151:SF38">
    <property type="entry name" value="ALIPHATIC SULFONATES TRANSPORT PERMEASE PROTEIN SSUC-RELATED"/>
    <property type="match status" value="1"/>
</dbReference>
<dbReference type="PANTHER" id="PTHR30151">
    <property type="entry name" value="ALKANE SULFONATE ABC TRANSPORTER-RELATED, MEMBRANE SUBUNIT"/>
    <property type="match status" value="1"/>
</dbReference>
<sequence length="245" mass="26125">MTSARNNLLVILALIALWQLAYWAIGDLALRPPLDTLRKAAALIASEGFTAHLAETMRAFALALGIAVVVGVGLGFCLGMSRLAGEVGEPLLVSFYSLPKITLYPIVLLIFGIGMPSKIAFGALHGIMPIAIFTLGALRNLPPVLGRTSRALRLSRWQSAWTVLLPAARPEIFTGLRLGFSLTLIGTLLGEMFASQRGIGFLLMQAIGLHDTDLIMALTLLIVAFAITASMALLAVDKRLRHGAA</sequence>
<feature type="transmembrane region" description="Helical" evidence="7">
    <location>
        <begin position="59"/>
        <end position="79"/>
    </location>
</feature>
<dbReference type="Proteomes" id="UP001595976">
    <property type="component" value="Unassembled WGS sequence"/>
</dbReference>
<reference evidence="10" key="1">
    <citation type="journal article" date="2019" name="Int. J. Syst. Evol. Microbiol.">
        <title>The Global Catalogue of Microorganisms (GCM) 10K type strain sequencing project: providing services to taxonomists for standard genome sequencing and annotation.</title>
        <authorList>
            <consortium name="The Broad Institute Genomics Platform"/>
            <consortium name="The Broad Institute Genome Sequencing Center for Infectious Disease"/>
            <person name="Wu L."/>
            <person name="Ma J."/>
        </authorList>
    </citation>
    <scope>NUCLEOTIDE SEQUENCE [LARGE SCALE GENOMIC DNA]</scope>
    <source>
        <strain evidence="10">CGMCC 1.15643</strain>
    </source>
</reference>
<evidence type="ECO:0000313" key="10">
    <source>
        <dbReference type="Proteomes" id="UP001595976"/>
    </source>
</evidence>